<evidence type="ECO:0000256" key="8">
    <source>
        <dbReference type="SAM" id="Phobius"/>
    </source>
</evidence>
<evidence type="ECO:0000256" key="2">
    <source>
        <dbReference type="ARBA" id="ARBA00005346"/>
    </source>
</evidence>
<evidence type="ECO:0000256" key="7">
    <source>
        <dbReference type="RuleBase" id="RU000320"/>
    </source>
</evidence>
<protein>
    <submittedName>
        <fullName evidence="10">NADH dehydrogenase/oxidoreductase</fullName>
    </submittedName>
</protein>
<gene>
    <name evidence="10" type="primary">mnhD</name>
    <name evidence="10" type="ordered locus">GNIT_1155</name>
</gene>
<evidence type="ECO:0000256" key="6">
    <source>
        <dbReference type="ARBA" id="ARBA00023136"/>
    </source>
</evidence>
<keyword evidence="5 8" id="KW-1133">Transmembrane helix</keyword>
<evidence type="ECO:0000256" key="4">
    <source>
        <dbReference type="ARBA" id="ARBA00022692"/>
    </source>
</evidence>
<proteinExistence type="inferred from homology"/>
<dbReference type="GO" id="GO:0042773">
    <property type="term" value="P:ATP synthesis coupled electron transport"/>
    <property type="evidence" value="ECO:0007669"/>
    <property type="project" value="InterPro"/>
</dbReference>
<dbReference type="Pfam" id="PF00361">
    <property type="entry name" value="Proton_antipo_M"/>
    <property type="match status" value="1"/>
</dbReference>
<feature type="transmembrane region" description="Helical" evidence="8">
    <location>
        <begin position="335"/>
        <end position="354"/>
    </location>
</feature>
<evidence type="ECO:0000313" key="10">
    <source>
        <dbReference type="EMBL" id="AEP29282.1"/>
    </source>
</evidence>
<dbReference type="PANTHER" id="PTHR42703:SF1">
    <property type="entry name" value="NA(+)_H(+) ANTIPORTER SUBUNIT D1"/>
    <property type="match status" value="1"/>
</dbReference>
<keyword evidence="4 7" id="KW-0812">Transmembrane</keyword>
<feature type="transmembrane region" description="Helical" evidence="8">
    <location>
        <begin position="29"/>
        <end position="51"/>
    </location>
</feature>
<feature type="transmembrane region" description="Helical" evidence="8">
    <location>
        <begin position="108"/>
        <end position="125"/>
    </location>
</feature>
<feature type="transmembrane region" description="Helical" evidence="8">
    <location>
        <begin position="275"/>
        <end position="293"/>
    </location>
</feature>
<dbReference type="OrthoDB" id="9768329at2"/>
<reference evidence="10 11" key="1">
    <citation type="journal article" date="2011" name="J. Bacteriol.">
        <title>Complete genome sequence of seawater bacterium Glaciecola nitratireducens FR1064T.</title>
        <authorList>
            <person name="Bian F."/>
            <person name="Qin Q.L."/>
            <person name="Xie B.B."/>
            <person name="Shu Y.L."/>
            <person name="Zhang X.Y."/>
            <person name="Yu Y."/>
            <person name="Chen B."/>
            <person name="Chen X.L."/>
            <person name="Zhou B.C."/>
            <person name="Zhang Y.Z."/>
        </authorList>
    </citation>
    <scope>NUCLEOTIDE SEQUENCE [LARGE SCALE GENOMIC DNA]</scope>
    <source>
        <strain evidence="11">JCM 12485 / KCTC 12276 / FR1064</strain>
    </source>
</reference>
<feature type="transmembrane region" description="Helical" evidence="8">
    <location>
        <begin position="76"/>
        <end position="96"/>
    </location>
</feature>
<dbReference type="RefSeq" id="WP_014108156.1">
    <property type="nucleotide sequence ID" value="NC_016041.1"/>
</dbReference>
<dbReference type="Proteomes" id="UP000009282">
    <property type="component" value="Chromosome"/>
</dbReference>
<feature type="transmembrane region" description="Helical" evidence="8">
    <location>
        <begin position="305"/>
        <end position="323"/>
    </location>
</feature>
<feature type="transmembrane region" description="Helical" evidence="8">
    <location>
        <begin position="243"/>
        <end position="263"/>
    </location>
</feature>
<sequence>MEQLTILLIVIPLMVAPITALIPSEKITWLLTLIVCLISLAISSYILYAVIDGSHVIYELGGWRPPWGIEYKIDSLNAFVALIVSGIGCLACLFGYRSVPDEIEEKTIPLFYAAFQLCLLGLLGIALTGDIFNLFVFLEISSLATYALISMGKNRKALTAAFSYLILGTIGATFFLIGVGFLFAASGSLNTADIANRFSTFEDMQLVETALIFMVMGIALKAAIFPLHSWLPNAYSQAPSTVSVFLSATATKVSIYVLLRILYDLYPIQYWVDMLLPQIMLSLGCVAVIYGSYRAYQQTEMKRLLAFSSVAQIGYIVIGFSLVNQLGLTAAIIHLFNHALIKATLFIGAGILLYRANTTELGSLRGLGKDMPWTFAAITLAGLSLIGVPGTVGFVTKWYLLEAAVEKGMWIVVITIVLGSVLAIGYVWKIVENLYFRSKRKTHIQDVHSGDSGIAKAPKTMVTALWIGAALCIFFGLNTELSFQAASSAASALLKP</sequence>
<feature type="transmembrane region" description="Helical" evidence="8">
    <location>
        <begin position="460"/>
        <end position="477"/>
    </location>
</feature>
<dbReference type="EMBL" id="CP003060">
    <property type="protein sequence ID" value="AEP29282.1"/>
    <property type="molecule type" value="Genomic_DNA"/>
</dbReference>
<keyword evidence="3" id="KW-1003">Cell membrane</keyword>
<feature type="transmembrane region" description="Helical" evidence="8">
    <location>
        <begin position="161"/>
        <end position="189"/>
    </location>
</feature>
<keyword evidence="11" id="KW-1185">Reference proteome</keyword>
<dbReference type="GO" id="GO:0008137">
    <property type="term" value="F:NADH dehydrogenase (ubiquinone) activity"/>
    <property type="evidence" value="ECO:0007669"/>
    <property type="project" value="InterPro"/>
</dbReference>
<keyword evidence="6 8" id="KW-0472">Membrane</keyword>
<dbReference type="eggNOG" id="COG0651">
    <property type="taxonomic scope" value="Bacteria"/>
</dbReference>
<evidence type="ECO:0000256" key="3">
    <source>
        <dbReference type="ARBA" id="ARBA00022475"/>
    </source>
</evidence>
<dbReference type="HOGENOM" id="CLU_007100_9_5_6"/>
<feature type="domain" description="NADH:quinone oxidoreductase/Mrp antiporter transmembrane" evidence="9">
    <location>
        <begin position="130"/>
        <end position="422"/>
    </location>
</feature>
<comment type="similarity">
    <text evidence="2">Belongs to the CPA3 antiporters (TC 2.A.63) subunit D family.</text>
</comment>
<evidence type="ECO:0000256" key="5">
    <source>
        <dbReference type="ARBA" id="ARBA00022989"/>
    </source>
</evidence>
<evidence type="ECO:0000256" key="1">
    <source>
        <dbReference type="ARBA" id="ARBA00004651"/>
    </source>
</evidence>
<feature type="transmembrane region" description="Helical" evidence="8">
    <location>
        <begin position="209"/>
        <end position="231"/>
    </location>
</feature>
<feature type="transmembrane region" description="Helical" evidence="8">
    <location>
        <begin position="375"/>
        <end position="396"/>
    </location>
</feature>
<feature type="transmembrane region" description="Helical" evidence="8">
    <location>
        <begin position="408"/>
        <end position="431"/>
    </location>
</feature>
<dbReference type="InterPro" id="IPR003918">
    <property type="entry name" value="NADH_UbQ_OxRdtase"/>
</dbReference>
<dbReference type="GO" id="GO:0005886">
    <property type="term" value="C:plasma membrane"/>
    <property type="evidence" value="ECO:0007669"/>
    <property type="project" value="UniProtKB-SubCell"/>
</dbReference>
<accession>G4QK83</accession>
<feature type="transmembrane region" description="Helical" evidence="8">
    <location>
        <begin position="131"/>
        <end position="149"/>
    </location>
</feature>
<evidence type="ECO:0000313" key="11">
    <source>
        <dbReference type="Proteomes" id="UP000009282"/>
    </source>
</evidence>
<dbReference type="KEGG" id="gni:GNIT_1155"/>
<name>G4QK83_GLANF</name>
<dbReference type="STRING" id="1085623.GNIT_1155"/>
<dbReference type="InterPro" id="IPR050586">
    <property type="entry name" value="CPA3_Na-H_Antiporter_D"/>
</dbReference>
<dbReference type="PRINTS" id="PR01437">
    <property type="entry name" value="NUOXDRDTASE4"/>
</dbReference>
<feature type="transmembrane region" description="Helical" evidence="8">
    <location>
        <begin position="6"/>
        <end position="22"/>
    </location>
</feature>
<dbReference type="PANTHER" id="PTHR42703">
    <property type="entry name" value="NADH DEHYDROGENASE"/>
    <property type="match status" value="1"/>
</dbReference>
<dbReference type="InterPro" id="IPR001750">
    <property type="entry name" value="ND/Mrp_TM"/>
</dbReference>
<comment type="subcellular location">
    <subcellularLocation>
        <location evidence="1">Cell membrane</location>
        <topology evidence="1">Multi-pass membrane protein</topology>
    </subcellularLocation>
    <subcellularLocation>
        <location evidence="7">Membrane</location>
        <topology evidence="7">Multi-pass membrane protein</topology>
    </subcellularLocation>
</comment>
<organism evidence="10 11">
    <name type="scientific">Glaciecola nitratireducens (strain JCM 12485 / KCTC 12276 / FR1064)</name>
    <dbReference type="NCBI Taxonomy" id="1085623"/>
    <lineage>
        <taxon>Bacteria</taxon>
        <taxon>Pseudomonadati</taxon>
        <taxon>Pseudomonadota</taxon>
        <taxon>Gammaproteobacteria</taxon>
        <taxon>Alteromonadales</taxon>
        <taxon>Alteromonadaceae</taxon>
        <taxon>Brumicola</taxon>
    </lineage>
</organism>
<evidence type="ECO:0000259" key="9">
    <source>
        <dbReference type="Pfam" id="PF00361"/>
    </source>
</evidence>
<dbReference type="AlphaFoldDB" id="G4QK83"/>